<comment type="caution">
    <text evidence="1">The sequence shown here is derived from an EMBL/GenBank/DDBJ whole genome shotgun (WGS) entry which is preliminary data.</text>
</comment>
<dbReference type="PATRIC" id="fig|1341683.3.peg.2951"/>
<name>V2VJ02_9GAMM</name>
<proteinExistence type="predicted"/>
<gene>
    <name evidence="1" type="ORF">P255_02991</name>
</gene>
<dbReference type="RefSeq" id="WP_004904452.1">
    <property type="nucleotide sequence ID" value="NZ_BBTI01000016.1"/>
</dbReference>
<accession>V2VJ02</accession>
<evidence type="ECO:0000313" key="1">
    <source>
        <dbReference type="EMBL" id="ESK47509.1"/>
    </source>
</evidence>
<dbReference type="EMBL" id="AYEU01000015">
    <property type="protein sequence ID" value="ESK47509.1"/>
    <property type="molecule type" value="Genomic_DNA"/>
</dbReference>
<keyword evidence="2" id="KW-1185">Reference proteome</keyword>
<protein>
    <submittedName>
        <fullName evidence="1">Uncharacterized protein</fullName>
    </submittedName>
</protein>
<dbReference type="HOGENOM" id="CLU_677279_0_0_6"/>
<dbReference type="Proteomes" id="UP000018418">
    <property type="component" value="Unassembled WGS sequence"/>
</dbReference>
<evidence type="ECO:0000313" key="2">
    <source>
        <dbReference type="Proteomes" id="UP000018418"/>
    </source>
</evidence>
<dbReference type="AlphaFoldDB" id="V2VJ02"/>
<dbReference type="OrthoDB" id="6680472at2"/>
<sequence>MIKQTQTKMFDFSDVGLDFCSGSKLLFPAVFKKFLATGYNQKSGATVSITGNQVTLNFGVSHGYAADRVLKVIATGGYSKEVYIDSVTDQTVTFTDSSTSALSGTITTYIAPLGWSLLYEDSSVHLYKMKNLSEQDVYVRFVFQLNAGYVSSVGVCVGMSADTTTGTITDTATNTQHATATTPQVGFQFVLCQLASSQYNNYTYSQGYNNFGKGLIVGSIYHLAILCNGYYYSTYMGEFNAILPCSTLYSDIEPLKTKMVVFGYNAQALSNTAFTNQPLQSAMAYLGNIPVKTRKDYSELLFPIANNSYGLNSYYSNNIDSFNTTACSPVPLTEASTSQHLGYIYGIYSVNYFNTNIPDLSNSANNPTITNDIDFNSKIIVQMTSYSTTLNTSAFIAVPIEEIKIVS</sequence>
<organism evidence="1 2">
    <name type="scientific">Acinetobacter brisouii CIP 110357</name>
    <dbReference type="NCBI Taxonomy" id="1341683"/>
    <lineage>
        <taxon>Bacteria</taxon>
        <taxon>Pseudomonadati</taxon>
        <taxon>Pseudomonadota</taxon>
        <taxon>Gammaproteobacteria</taxon>
        <taxon>Moraxellales</taxon>
        <taxon>Moraxellaceae</taxon>
        <taxon>Acinetobacter</taxon>
    </lineage>
</organism>
<reference evidence="1 2" key="1">
    <citation type="submission" date="2013-10" db="EMBL/GenBank/DDBJ databases">
        <title>The Genome Sequence of Acinetobacter brisouii CIP 110357.</title>
        <authorList>
            <consortium name="The Broad Institute Genomics Platform"/>
            <consortium name="The Broad Institute Genome Sequencing Center for Infectious Disease"/>
            <person name="Cerqueira G."/>
            <person name="Feldgarden M."/>
            <person name="Courvalin P."/>
            <person name="Grillot-Courvalin C."/>
            <person name="Clermont D."/>
            <person name="Rocha E."/>
            <person name="Yoon E.-J."/>
            <person name="Nemec A."/>
            <person name="Young S.K."/>
            <person name="Zeng Q."/>
            <person name="Gargeya S."/>
            <person name="Fitzgerald M."/>
            <person name="Abouelleil A."/>
            <person name="Alvarado L."/>
            <person name="Berlin A.M."/>
            <person name="Chapman S.B."/>
            <person name="Gainer-Dewar J."/>
            <person name="Goldberg J."/>
            <person name="Gnerre S."/>
            <person name="Griggs A."/>
            <person name="Gujja S."/>
            <person name="Hansen M."/>
            <person name="Howarth C."/>
            <person name="Imamovic A."/>
            <person name="Ireland A."/>
            <person name="Larimer J."/>
            <person name="McCowan C."/>
            <person name="Murphy C."/>
            <person name="Pearson M."/>
            <person name="Poon T.W."/>
            <person name="Priest M."/>
            <person name="Roberts A."/>
            <person name="Saif S."/>
            <person name="Shea T."/>
            <person name="Sykes S."/>
            <person name="Wortman J."/>
            <person name="Nusbaum C."/>
            <person name="Birren B."/>
        </authorList>
    </citation>
    <scope>NUCLEOTIDE SEQUENCE [LARGE SCALE GENOMIC DNA]</scope>
    <source>
        <strain evidence="1 2">CIP 110357</strain>
    </source>
</reference>